<sequence>MKHTKILLSLFFTVIITQAFAQTDKETTAKIVANKTYVFVANSATPLANNEVNQVLRSFPGAQGGGTINLSGSQYDLLVKPDSLIAFLPYYGRSFSAPYNPTEGGIKFTSKNFSYKETKNKKGGYTISIRTNDLKMENYQMTLNISQNGYATLIAYSNNKQPINFNGYLDEVKKKK</sequence>
<dbReference type="Gene3D" id="2.40.128.410">
    <property type="match status" value="1"/>
</dbReference>
<evidence type="ECO:0000256" key="1">
    <source>
        <dbReference type="SAM" id="SignalP"/>
    </source>
</evidence>
<name>A0ABV8NG18_9SPHI</name>
<organism evidence="2 3">
    <name type="scientific">Pedobacter jamesrossensis</name>
    <dbReference type="NCBI Taxonomy" id="1908238"/>
    <lineage>
        <taxon>Bacteria</taxon>
        <taxon>Pseudomonadati</taxon>
        <taxon>Bacteroidota</taxon>
        <taxon>Sphingobacteriia</taxon>
        <taxon>Sphingobacteriales</taxon>
        <taxon>Sphingobacteriaceae</taxon>
        <taxon>Pedobacter</taxon>
    </lineage>
</organism>
<reference evidence="3" key="1">
    <citation type="journal article" date="2019" name="Int. J. Syst. Evol. Microbiol.">
        <title>The Global Catalogue of Microorganisms (GCM) 10K type strain sequencing project: providing services to taxonomists for standard genome sequencing and annotation.</title>
        <authorList>
            <consortium name="The Broad Institute Genomics Platform"/>
            <consortium name="The Broad Institute Genome Sequencing Center for Infectious Disease"/>
            <person name="Wu L."/>
            <person name="Ma J."/>
        </authorList>
    </citation>
    <scope>NUCLEOTIDE SEQUENCE [LARGE SCALE GENOMIC DNA]</scope>
    <source>
        <strain evidence="3">CCM 8689</strain>
    </source>
</reference>
<dbReference type="EMBL" id="JBHSBY010000004">
    <property type="protein sequence ID" value="MFC4195121.1"/>
    <property type="molecule type" value="Genomic_DNA"/>
</dbReference>
<dbReference type="Pfam" id="PF14059">
    <property type="entry name" value="DUF4251"/>
    <property type="match status" value="1"/>
</dbReference>
<comment type="caution">
    <text evidence="2">The sequence shown here is derived from an EMBL/GenBank/DDBJ whole genome shotgun (WGS) entry which is preliminary data.</text>
</comment>
<protein>
    <submittedName>
        <fullName evidence="2">DUF4251 domain-containing protein</fullName>
    </submittedName>
</protein>
<evidence type="ECO:0000313" key="3">
    <source>
        <dbReference type="Proteomes" id="UP001595792"/>
    </source>
</evidence>
<proteinExistence type="predicted"/>
<keyword evidence="3" id="KW-1185">Reference proteome</keyword>
<dbReference type="RefSeq" id="WP_378958434.1">
    <property type="nucleotide sequence ID" value="NZ_JBHRXC010000016.1"/>
</dbReference>
<feature type="chain" id="PRO_5045731010" evidence="1">
    <location>
        <begin position="22"/>
        <end position="176"/>
    </location>
</feature>
<dbReference type="InterPro" id="IPR025347">
    <property type="entry name" value="DUF4251"/>
</dbReference>
<dbReference type="Proteomes" id="UP001595792">
    <property type="component" value="Unassembled WGS sequence"/>
</dbReference>
<evidence type="ECO:0000313" key="2">
    <source>
        <dbReference type="EMBL" id="MFC4195121.1"/>
    </source>
</evidence>
<feature type="signal peptide" evidence="1">
    <location>
        <begin position="1"/>
        <end position="21"/>
    </location>
</feature>
<gene>
    <name evidence="2" type="ORF">ACFOUY_00240</name>
</gene>
<accession>A0ABV8NG18</accession>
<keyword evidence="1" id="KW-0732">Signal</keyword>